<dbReference type="AlphaFoldDB" id="A0A162FAC8"/>
<evidence type="ECO:0000256" key="1">
    <source>
        <dbReference type="SAM" id="Phobius"/>
    </source>
</evidence>
<name>A0A162FAC8_9FLAO</name>
<accession>A0A162FAC8</accession>
<keyword evidence="1" id="KW-1133">Transmembrane helix</keyword>
<reference evidence="2 3" key="1">
    <citation type="submission" date="2016-01" db="EMBL/GenBank/DDBJ databases">
        <title>The draft genome sequence of Aquimarina sp. RZW4-3-2.</title>
        <authorList>
            <person name="Wang Y."/>
        </authorList>
    </citation>
    <scope>NUCLEOTIDE SEQUENCE [LARGE SCALE GENOMIC DNA]</scope>
    <source>
        <strain evidence="2 3">RZW4-3-2</strain>
    </source>
</reference>
<dbReference type="RefSeq" id="WP_066313746.1">
    <property type="nucleotide sequence ID" value="NZ_CANLSS010000022.1"/>
</dbReference>
<dbReference type="Proteomes" id="UP000076715">
    <property type="component" value="Unassembled WGS sequence"/>
</dbReference>
<sequence length="183" mass="20537">MKKKILNTEKIIGFSAIFISLLTLIIFLYQTKIISKQARLSVTPRLTFTAGVGHFDDVIKFSIGIKNNGLGPAIIDSTAIFANNKYYPLNFKDFTKKNYPQADTIISNSSTNIIARGATILPNNEVQIAEAVVPNEKIASYYKMYNLPIGSTDFPFDVIIYYSSIYEEKWKVSLKTVGHPIEL</sequence>
<dbReference type="EMBL" id="LQRT01000013">
    <property type="protein sequence ID" value="KZS40286.1"/>
    <property type="molecule type" value="Genomic_DNA"/>
</dbReference>
<protein>
    <submittedName>
        <fullName evidence="2">Uncharacterized protein</fullName>
    </submittedName>
</protein>
<comment type="caution">
    <text evidence="2">The sequence shown here is derived from an EMBL/GenBank/DDBJ whole genome shotgun (WGS) entry which is preliminary data.</text>
</comment>
<evidence type="ECO:0000313" key="3">
    <source>
        <dbReference type="Proteomes" id="UP000076715"/>
    </source>
</evidence>
<keyword evidence="1" id="KW-0812">Transmembrane</keyword>
<dbReference type="OrthoDB" id="1492993at2"/>
<feature type="transmembrane region" description="Helical" evidence="1">
    <location>
        <begin position="12"/>
        <end position="29"/>
    </location>
</feature>
<proteinExistence type="predicted"/>
<organism evidence="2 3">
    <name type="scientific">Aquimarina aggregata</name>
    <dbReference type="NCBI Taxonomy" id="1642818"/>
    <lineage>
        <taxon>Bacteria</taxon>
        <taxon>Pseudomonadati</taxon>
        <taxon>Bacteroidota</taxon>
        <taxon>Flavobacteriia</taxon>
        <taxon>Flavobacteriales</taxon>
        <taxon>Flavobacteriaceae</taxon>
        <taxon>Aquimarina</taxon>
    </lineage>
</organism>
<gene>
    <name evidence="2" type="ORF">AWE51_04845</name>
</gene>
<keyword evidence="3" id="KW-1185">Reference proteome</keyword>
<evidence type="ECO:0000313" key="2">
    <source>
        <dbReference type="EMBL" id="KZS40286.1"/>
    </source>
</evidence>
<keyword evidence="1" id="KW-0472">Membrane</keyword>